<dbReference type="Gene3D" id="3.40.30.10">
    <property type="entry name" value="Glutaredoxin"/>
    <property type="match status" value="1"/>
</dbReference>
<dbReference type="InterPro" id="IPR001853">
    <property type="entry name" value="DSBA-like_thioredoxin_dom"/>
</dbReference>
<feature type="chain" id="PRO_5030575933" description="Thiol:disulfide interchange protein" evidence="9">
    <location>
        <begin position="22"/>
        <end position="215"/>
    </location>
</feature>
<evidence type="ECO:0000256" key="7">
    <source>
        <dbReference type="PIRNR" id="PIRNR001488"/>
    </source>
</evidence>
<dbReference type="PIRSF" id="PIRSF001488">
    <property type="entry name" value="Tdi_protein"/>
    <property type="match status" value="1"/>
</dbReference>
<dbReference type="InterPro" id="IPR013766">
    <property type="entry name" value="Thioredoxin_domain"/>
</dbReference>
<dbReference type="InterPro" id="IPR036249">
    <property type="entry name" value="Thioredoxin-like_sf"/>
</dbReference>
<dbReference type="CDD" id="cd03019">
    <property type="entry name" value="DsbA_DsbA"/>
    <property type="match status" value="1"/>
</dbReference>
<dbReference type="PROSITE" id="PS51352">
    <property type="entry name" value="THIOREDOXIN_2"/>
    <property type="match status" value="1"/>
</dbReference>
<sequence length="215" mass="22827">MLHRLLPALLAAALLPVAAVAAQTAETPQAGREYAVIEPAQTIAPASGRVEVAEVFAYTCIHCARFEPVLKAWKARQPEHVQVVAVPMAFGGVAEAYARAYYAAEAMGVLDRTHQALFDAVHVQQRQFRSAEDIAAFVAEQGVDKATFLSTMNSFAVSAKIARAKQVVPRWGVEGTPSVVVAGKYRVLGGARGGFEGILDTVDFLIAREHAAGGG</sequence>
<dbReference type="RefSeq" id="WP_183947280.1">
    <property type="nucleotide sequence ID" value="NZ_JACHHX010000003.1"/>
</dbReference>
<evidence type="ECO:0000259" key="10">
    <source>
        <dbReference type="PROSITE" id="PS51352"/>
    </source>
</evidence>
<keyword evidence="5 7" id="KW-1015">Disulfide bond</keyword>
<dbReference type="InterPro" id="IPR023205">
    <property type="entry name" value="DsbA/DsbL"/>
</dbReference>
<keyword evidence="6" id="KW-0676">Redox-active center</keyword>
<evidence type="ECO:0000256" key="5">
    <source>
        <dbReference type="ARBA" id="ARBA00023157"/>
    </source>
</evidence>
<keyword evidence="3 9" id="KW-0732">Signal</keyword>
<keyword evidence="12" id="KW-1185">Reference proteome</keyword>
<feature type="signal peptide" evidence="9">
    <location>
        <begin position="1"/>
        <end position="21"/>
    </location>
</feature>
<evidence type="ECO:0000256" key="1">
    <source>
        <dbReference type="ARBA" id="ARBA00004418"/>
    </source>
</evidence>
<evidence type="ECO:0000256" key="6">
    <source>
        <dbReference type="ARBA" id="ARBA00023284"/>
    </source>
</evidence>
<evidence type="ECO:0000256" key="8">
    <source>
        <dbReference type="PIRSR" id="PIRSR001488-1"/>
    </source>
</evidence>
<comment type="similarity">
    <text evidence="2">Belongs to the thioredoxin family. DsbA subfamily.</text>
</comment>
<dbReference type="PANTHER" id="PTHR35891:SF2">
    <property type="entry name" value="THIOL:DISULFIDE INTERCHANGE PROTEIN DSBA"/>
    <property type="match status" value="1"/>
</dbReference>
<dbReference type="Pfam" id="PF01323">
    <property type="entry name" value="DSBA"/>
    <property type="match status" value="1"/>
</dbReference>
<protein>
    <recommendedName>
        <fullName evidence="7">Thiol:disulfide interchange protein</fullName>
    </recommendedName>
</protein>
<evidence type="ECO:0000256" key="3">
    <source>
        <dbReference type="ARBA" id="ARBA00022729"/>
    </source>
</evidence>
<comment type="caution">
    <text evidence="11">The sequence shown here is derived from an EMBL/GenBank/DDBJ whole genome shotgun (WGS) entry which is preliminary data.</text>
</comment>
<evidence type="ECO:0000256" key="4">
    <source>
        <dbReference type="ARBA" id="ARBA00022764"/>
    </source>
</evidence>
<feature type="disulfide bond" description="Redox-active" evidence="8">
    <location>
        <begin position="60"/>
        <end position="63"/>
    </location>
</feature>
<organism evidence="11 12">
    <name type="scientific">Rehaibacterium terrae</name>
    <dbReference type="NCBI Taxonomy" id="1341696"/>
    <lineage>
        <taxon>Bacteria</taxon>
        <taxon>Pseudomonadati</taxon>
        <taxon>Pseudomonadota</taxon>
        <taxon>Gammaproteobacteria</taxon>
        <taxon>Lysobacterales</taxon>
        <taxon>Lysobacteraceae</taxon>
        <taxon>Rehaibacterium</taxon>
    </lineage>
</organism>
<evidence type="ECO:0000313" key="12">
    <source>
        <dbReference type="Proteomes" id="UP000519004"/>
    </source>
</evidence>
<dbReference type="GO" id="GO:0016491">
    <property type="term" value="F:oxidoreductase activity"/>
    <property type="evidence" value="ECO:0007669"/>
    <property type="project" value="InterPro"/>
</dbReference>
<dbReference type="AlphaFoldDB" id="A0A7W7V7M3"/>
<dbReference type="GO" id="GO:0042597">
    <property type="term" value="C:periplasmic space"/>
    <property type="evidence" value="ECO:0007669"/>
    <property type="project" value="UniProtKB-SubCell"/>
</dbReference>
<evidence type="ECO:0000313" key="11">
    <source>
        <dbReference type="EMBL" id="MBB5014696.1"/>
    </source>
</evidence>
<accession>A0A7W7V7M3</accession>
<name>A0A7W7V7M3_9GAMM</name>
<evidence type="ECO:0000256" key="2">
    <source>
        <dbReference type="ARBA" id="ARBA00005791"/>
    </source>
</evidence>
<dbReference type="PANTHER" id="PTHR35891">
    <property type="entry name" value="THIOL:DISULFIDE INTERCHANGE PROTEIN DSBA"/>
    <property type="match status" value="1"/>
</dbReference>
<dbReference type="EMBL" id="JACHHX010000003">
    <property type="protein sequence ID" value="MBB5014696.1"/>
    <property type="molecule type" value="Genomic_DNA"/>
</dbReference>
<keyword evidence="4 7" id="KW-0574">Periplasm</keyword>
<evidence type="ECO:0000256" key="9">
    <source>
        <dbReference type="SAM" id="SignalP"/>
    </source>
</evidence>
<dbReference type="InterPro" id="IPR050824">
    <property type="entry name" value="Thiol_disulfide_DsbA"/>
</dbReference>
<comment type="subcellular location">
    <subcellularLocation>
        <location evidence="1 7">Periplasm</location>
    </subcellularLocation>
</comment>
<gene>
    <name evidence="11" type="ORF">HNQ58_000572</name>
</gene>
<dbReference type="Proteomes" id="UP000519004">
    <property type="component" value="Unassembled WGS sequence"/>
</dbReference>
<feature type="domain" description="Thioredoxin" evidence="10">
    <location>
        <begin position="14"/>
        <end position="207"/>
    </location>
</feature>
<reference evidence="11 12" key="1">
    <citation type="submission" date="2020-08" db="EMBL/GenBank/DDBJ databases">
        <title>Genomic Encyclopedia of Type Strains, Phase IV (KMG-IV): sequencing the most valuable type-strain genomes for metagenomic binning, comparative biology and taxonomic classification.</title>
        <authorList>
            <person name="Goeker M."/>
        </authorList>
    </citation>
    <scope>NUCLEOTIDE SEQUENCE [LARGE SCALE GENOMIC DNA]</scope>
    <source>
        <strain evidence="11 12">DSM 25897</strain>
    </source>
</reference>
<proteinExistence type="inferred from homology"/>
<dbReference type="SUPFAM" id="SSF52833">
    <property type="entry name" value="Thioredoxin-like"/>
    <property type="match status" value="1"/>
</dbReference>